<accession>A0ABY4EM59</accession>
<keyword evidence="1" id="KW-0812">Transmembrane</keyword>
<dbReference type="EMBL" id="CP095073">
    <property type="protein sequence ID" value="UOQ45534.1"/>
    <property type="molecule type" value="Genomic_DNA"/>
</dbReference>
<feature type="transmembrane region" description="Helical" evidence="1">
    <location>
        <begin position="7"/>
        <end position="25"/>
    </location>
</feature>
<feature type="transmembrane region" description="Helical" evidence="1">
    <location>
        <begin position="31"/>
        <end position="49"/>
    </location>
</feature>
<gene>
    <name evidence="2" type="ORF">MUN89_06205</name>
</gene>
<name>A0ABY4EM59_9BACI</name>
<sequence length="66" mass="7386">MSRNIHGVLIVFVVINMSLLFVKTTYTIQDFIAIGFGIIGLSGTAYLAVSIEVQKRRKNGTKEQRK</sequence>
<evidence type="ECO:0000313" key="3">
    <source>
        <dbReference type="Proteomes" id="UP000831787"/>
    </source>
</evidence>
<proteinExistence type="predicted"/>
<dbReference type="Proteomes" id="UP000831787">
    <property type="component" value="Chromosome"/>
</dbReference>
<keyword evidence="1" id="KW-0472">Membrane</keyword>
<keyword evidence="3" id="KW-1185">Reference proteome</keyword>
<keyword evidence="1" id="KW-1133">Transmembrane helix</keyword>
<evidence type="ECO:0000256" key="1">
    <source>
        <dbReference type="SAM" id="Phobius"/>
    </source>
</evidence>
<evidence type="ECO:0000313" key="2">
    <source>
        <dbReference type="EMBL" id="UOQ45534.1"/>
    </source>
</evidence>
<dbReference type="RefSeq" id="WP_244712309.1">
    <property type="nucleotide sequence ID" value="NZ_CP095073.1"/>
</dbReference>
<protein>
    <submittedName>
        <fullName evidence="2">Uncharacterized protein</fullName>
    </submittedName>
</protein>
<reference evidence="2 3" key="1">
    <citation type="submission" date="2022-04" db="EMBL/GenBank/DDBJ databases">
        <title>Halobacillus sp. isolated from saltern.</title>
        <authorList>
            <person name="Won M."/>
            <person name="Lee C.-M."/>
            <person name="Woen H.-Y."/>
            <person name="Kwon S.-W."/>
        </authorList>
    </citation>
    <scope>NUCLEOTIDE SEQUENCE [LARGE SCALE GENOMIC DNA]</scope>
    <source>
        <strain evidence="2 3">SSBR10-3</strain>
    </source>
</reference>
<organism evidence="2 3">
    <name type="scientific">Halobacillus salinarum</name>
    <dbReference type="NCBI Taxonomy" id="2932257"/>
    <lineage>
        <taxon>Bacteria</taxon>
        <taxon>Bacillati</taxon>
        <taxon>Bacillota</taxon>
        <taxon>Bacilli</taxon>
        <taxon>Bacillales</taxon>
        <taxon>Bacillaceae</taxon>
        <taxon>Halobacillus</taxon>
    </lineage>
</organism>